<proteinExistence type="predicted"/>
<reference evidence="1" key="1">
    <citation type="journal article" date="2014" name="Front. Microbiol.">
        <title>High frequency of phylogenetically diverse reductive dehalogenase-homologous genes in deep subseafloor sedimentary metagenomes.</title>
        <authorList>
            <person name="Kawai M."/>
            <person name="Futagami T."/>
            <person name="Toyoda A."/>
            <person name="Takaki Y."/>
            <person name="Nishi S."/>
            <person name="Hori S."/>
            <person name="Arai W."/>
            <person name="Tsubouchi T."/>
            <person name="Morono Y."/>
            <person name="Uchiyama I."/>
            <person name="Ito T."/>
            <person name="Fujiyama A."/>
            <person name="Inagaki F."/>
            <person name="Takami H."/>
        </authorList>
    </citation>
    <scope>NUCLEOTIDE SEQUENCE</scope>
    <source>
        <strain evidence="1">Expedition CK06-06</strain>
    </source>
</reference>
<organism evidence="1">
    <name type="scientific">marine sediment metagenome</name>
    <dbReference type="NCBI Taxonomy" id="412755"/>
    <lineage>
        <taxon>unclassified sequences</taxon>
        <taxon>metagenomes</taxon>
        <taxon>ecological metagenomes</taxon>
    </lineage>
</organism>
<protein>
    <submittedName>
        <fullName evidence="1">Uncharacterized protein</fullName>
    </submittedName>
</protein>
<gene>
    <name evidence="1" type="ORF">S06H3_45411</name>
</gene>
<dbReference type="EMBL" id="BARV01028347">
    <property type="protein sequence ID" value="GAI33328.1"/>
    <property type="molecule type" value="Genomic_DNA"/>
</dbReference>
<accession>X1MPR9</accession>
<name>X1MPR9_9ZZZZ</name>
<comment type="caution">
    <text evidence="1">The sequence shown here is derived from an EMBL/GenBank/DDBJ whole genome shotgun (WGS) entry which is preliminary data.</text>
</comment>
<dbReference type="AlphaFoldDB" id="X1MPR9"/>
<evidence type="ECO:0000313" key="1">
    <source>
        <dbReference type="EMBL" id="GAI33328.1"/>
    </source>
</evidence>
<sequence>MANVFLLCKEERTMAQIQPLPERAGRAAVSAEEACASLEAYNLEVKKTEEALIAGNHETAFSHLLVK</sequence>